<protein>
    <submittedName>
        <fullName evidence="1">Uncharacterized protein</fullName>
    </submittedName>
</protein>
<evidence type="ECO:0000313" key="1">
    <source>
        <dbReference type="EMBL" id="CDM07510.1"/>
    </source>
</evidence>
<proteinExistence type="predicted"/>
<gene>
    <name evidence="1" type="ORF">BN890_51340</name>
</gene>
<dbReference type="AlphaFoldDB" id="W6PU49"/>
<accession>W6PU49</accession>
<evidence type="ECO:0000313" key="2">
    <source>
        <dbReference type="Proteomes" id="UP000019380"/>
    </source>
</evidence>
<sequence>MQIHATFTLFFVYYCNYLCSSFPSSSIKKQLLPEEILKTDHRVS</sequence>
<organism evidence="1 2">
    <name type="scientific">Bacteroides xylanisolvens SD CC 1b</name>
    <dbReference type="NCBI Taxonomy" id="702447"/>
    <lineage>
        <taxon>Bacteria</taxon>
        <taxon>Pseudomonadati</taxon>
        <taxon>Bacteroidota</taxon>
        <taxon>Bacteroidia</taxon>
        <taxon>Bacteroidales</taxon>
        <taxon>Bacteroidaceae</taxon>
        <taxon>Bacteroides</taxon>
    </lineage>
</organism>
<comment type="caution">
    <text evidence="1">The sequence shown here is derived from an EMBL/GenBank/DDBJ whole genome shotgun (WGS) entry which is preliminary data.</text>
</comment>
<dbReference type="EMBL" id="CBXG010000055">
    <property type="protein sequence ID" value="CDM07510.1"/>
    <property type="molecule type" value="Genomic_DNA"/>
</dbReference>
<reference evidence="1 2" key="1">
    <citation type="submission" date="2013-12" db="EMBL/GenBank/DDBJ databases">
        <title>Improved hybrid genome assemblies of Bacteroides xylanisolvens SD CC 1b and Bacteroides xylanisolvens SD CC 2a using Illumina and 454 Sequencing.</title>
        <authorList>
            <person name="Ramaraj T."/>
            <person name="Sundararajan A."/>
            <person name="Mudge J."/>
            <person name="Schilkey F.D."/>
            <person name="Delvecchio V."/>
            <person name="Donlon M."/>
            <person name="Ziemer C."/>
        </authorList>
    </citation>
    <scope>NUCLEOTIDE SEQUENCE [LARGE SCALE GENOMIC DNA]</scope>
</reference>
<name>W6PU49_9BACE</name>
<dbReference type="Proteomes" id="UP000019380">
    <property type="component" value="Unassembled WGS sequence"/>
</dbReference>